<organism evidence="2 3">
    <name type="scientific">Fusarium oligoseptatum</name>
    <dbReference type="NCBI Taxonomy" id="2604345"/>
    <lineage>
        <taxon>Eukaryota</taxon>
        <taxon>Fungi</taxon>
        <taxon>Dikarya</taxon>
        <taxon>Ascomycota</taxon>
        <taxon>Pezizomycotina</taxon>
        <taxon>Sordariomycetes</taxon>
        <taxon>Hypocreomycetidae</taxon>
        <taxon>Hypocreales</taxon>
        <taxon>Nectriaceae</taxon>
        <taxon>Fusarium</taxon>
        <taxon>Fusarium solani species complex</taxon>
    </lineage>
</organism>
<comment type="caution">
    <text evidence="2">The sequence shown here is derived from an EMBL/GenBank/DDBJ whole genome shotgun (WGS) entry which is preliminary data.</text>
</comment>
<feature type="region of interest" description="Disordered" evidence="1">
    <location>
        <begin position="54"/>
        <end position="77"/>
    </location>
</feature>
<reference evidence="2 3" key="1">
    <citation type="submission" date="2017-06" db="EMBL/GenBank/DDBJ databases">
        <title>Comparative genomic analysis of Ambrosia Fusariam Clade fungi.</title>
        <authorList>
            <person name="Stajich J.E."/>
            <person name="Carrillo J."/>
            <person name="Kijimoto T."/>
            <person name="Eskalen A."/>
            <person name="O'Donnell K."/>
            <person name="Kasson M."/>
        </authorList>
    </citation>
    <scope>NUCLEOTIDE SEQUENCE [LARGE SCALE GENOMIC DNA]</scope>
    <source>
        <strain evidence="2 3">NRRL62579</strain>
    </source>
</reference>
<dbReference type="Proteomes" id="UP000287144">
    <property type="component" value="Unassembled WGS sequence"/>
</dbReference>
<evidence type="ECO:0000256" key="1">
    <source>
        <dbReference type="SAM" id="MobiDB-lite"/>
    </source>
</evidence>
<sequence>MCVIFWREQVCRRCMKTLHKTETGRNKCKKALEGRACFCDEYSNCDWVEGPDCPTCGPQLEAEERKRKKQKKEEEED</sequence>
<accession>A0A428U1E7</accession>
<protein>
    <submittedName>
        <fullName evidence="2">Uncharacterized protein</fullName>
    </submittedName>
</protein>
<name>A0A428U1E7_9HYPO</name>
<dbReference type="AlphaFoldDB" id="A0A428U1E7"/>
<evidence type="ECO:0000313" key="2">
    <source>
        <dbReference type="EMBL" id="RSM08119.1"/>
    </source>
</evidence>
<keyword evidence="3" id="KW-1185">Reference proteome</keyword>
<evidence type="ECO:0000313" key="3">
    <source>
        <dbReference type="Proteomes" id="UP000287144"/>
    </source>
</evidence>
<gene>
    <name evidence="2" type="ORF">CEP52_004816</name>
</gene>
<proteinExistence type="predicted"/>
<dbReference type="EMBL" id="NKCK01000036">
    <property type="protein sequence ID" value="RSM08119.1"/>
    <property type="molecule type" value="Genomic_DNA"/>
</dbReference>